<feature type="region of interest" description="Disordered" evidence="6">
    <location>
        <begin position="106"/>
        <end position="203"/>
    </location>
</feature>
<comment type="subcellular location">
    <subcellularLocation>
        <location evidence="1">Cytoplasmic granule</location>
    </subcellularLocation>
</comment>
<reference evidence="9" key="1">
    <citation type="submission" date="2025-08" db="UniProtKB">
        <authorList>
            <consortium name="RefSeq"/>
        </authorList>
    </citation>
    <scope>IDENTIFICATION</scope>
</reference>
<feature type="compositionally biased region" description="Low complexity" evidence="6">
    <location>
        <begin position="368"/>
        <end position="383"/>
    </location>
</feature>
<dbReference type="GO" id="GO:0043488">
    <property type="term" value="P:regulation of mRNA stability"/>
    <property type="evidence" value="ECO:0007669"/>
    <property type="project" value="TreeGrafter"/>
</dbReference>
<dbReference type="Gene3D" id="1.25.10.10">
    <property type="entry name" value="Leucine-rich Repeat Variant"/>
    <property type="match status" value="1"/>
</dbReference>
<feature type="compositionally biased region" description="Basic and acidic residues" evidence="6">
    <location>
        <begin position="119"/>
        <end position="133"/>
    </location>
</feature>
<feature type="repeat" description="Pumilio" evidence="5">
    <location>
        <begin position="689"/>
        <end position="724"/>
    </location>
</feature>
<feature type="compositionally biased region" description="Polar residues" evidence="6">
    <location>
        <begin position="521"/>
        <end position="531"/>
    </location>
</feature>
<feature type="compositionally biased region" description="Low complexity" evidence="6">
    <location>
        <begin position="532"/>
        <end position="546"/>
    </location>
</feature>
<keyword evidence="2" id="KW-0963">Cytoplasm</keyword>
<dbReference type="GO" id="GO:0035196">
    <property type="term" value="P:miRNA processing"/>
    <property type="evidence" value="ECO:0007669"/>
    <property type="project" value="TreeGrafter"/>
</dbReference>
<evidence type="ECO:0000256" key="5">
    <source>
        <dbReference type="PROSITE-ProRule" id="PRU00317"/>
    </source>
</evidence>
<keyword evidence="4" id="KW-0694">RNA-binding</keyword>
<dbReference type="GeneID" id="101559893"/>
<dbReference type="CDD" id="cd07920">
    <property type="entry name" value="Pumilio"/>
    <property type="match status" value="1"/>
</dbReference>
<evidence type="ECO:0000256" key="1">
    <source>
        <dbReference type="ARBA" id="ARBA00004463"/>
    </source>
</evidence>
<gene>
    <name evidence="9" type="primary">Pum2</name>
</gene>
<dbReference type="InterPro" id="IPR011989">
    <property type="entry name" value="ARM-like"/>
</dbReference>
<feature type="repeat" description="Pumilio" evidence="5">
    <location>
        <begin position="835"/>
        <end position="870"/>
    </location>
</feature>
<organism evidence="8 9">
    <name type="scientific">Octodon degus</name>
    <name type="common">Degu</name>
    <name type="synonym">Sciurus degus</name>
    <dbReference type="NCBI Taxonomy" id="10160"/>
    <lineage>
        <taxon>Eukaryota</taxon>
        <taxon>Metazoa</taxon>
        <taxon>Chordata</taxon>
        <taxon>Craniata</taxon>
        <taxon>Vertebrata</taxon>
        <taxon>Euteleostomi</taxon>
        <taxon>Mammalia</taxon>
        <taxon>Eutheria</taxon>
        <taxon>Euarchontoglires</taxon>
        <taxon>Glires</taxon>
        <taxon>Rodentia</taxon>
        <taxon>Hystricomorpha</taxon>
        <taxon>Octodontidae</taxon>
        <taxon>Octodon</taxon>
    </lineage>
</organism>
<dbReference type="InterPro" id="IPR033133">
    <property type="entry name" value="PUM-HD"/>
</dbReference>
<dbReference type="Proteomes" id="UP000515203">
    <property type="component" value="Unplaced"/>
</dbReference>
<sequence>MNHDFQALALESRGMGELLPTKKFWEPDDSTKDGQKGIFLGDDEWRETAWGTSHHSMSQPIMVQRRSGQGFHGNSEVNAILSPRSESGGVGVSMVEYVLSSSPADKLDSRFRKGTFGTRDAETDGPEKADQKGKASPFEEDQNRDLKQEDDDSKINGRGLPNGMDADCKDFNRTPGSRQASPTEVVERLGPSTNPPEGLGPLPNPTANKPLVEEFSNPETQNLDAMEQVGLDSLQFDYPGNQVPMDSSGATVGLFDYNSQQQLFQRTNALTVQQLTAAQQQQYALAAAQQPHIAGVFSAGLAPAAFVPNPYIISAAPPGTDPYTAAGLAAAATLAGPAVVPPQYYGVPWGVYPANLFQQQTAAAANNTASQQAASQAQPGQQQVLRAGTGQRPLTPNQGQQGQQAESLAAAANPTLAFGQGLATGMPGYQVLAPTAYYDQTGALVVGPGARTGLGAPVRLMAPTPVLISSAAAQAVSEIYFTAAAAAAAAGGTANSLTSGTNGLFRPIGTQPPPQQQQPPSTNLQSNSFYGSSSLTNNSQSSSLFSHGPGQPGSTSLGFGSGSSLGAALGSALSGFSSSGGLTNGSGRYISAAPGAEAKYRSASGTSSLFSSSSQLFPPSRLRYNRSDIMPSGRSRLLEDFRNNRFPNLQLRDLIGHIVEFSQDQHGSRFIQQKLERATPAERQMVFNEILQAAYQLMTDVFGNYVIQKFFEFGSLDQKLALATRIRGHVLPLALQMYGCRVIQKALESISSDQQVISEMVKELDGHVLKCVKDQNGNHVVQKCIECVQPQSLQFIIDAFKGQVFVLSTHPYGCRVIQRILEHCTAEQTLPILEELHQHTEQLVQDQYGNYVIQHVLEHGRPEDKSKIVSEIRGKVLALSQHKFASNVVEKCVTHASRAERALLIDEVCCQNDGPHSALYTMMKDQYANYVVQKMIDMAEPAQRKIIMHKIRPHITTLRKYTYGKHILAKLEKYYLKNSPDLGPIGGPPNGML</sequence>
<dbReference type="PANTHER" id="PTHR12537:SF52">
    <property type="entry name" value="PUMILIO HOMOLOG 2"/>
    <property type="match status" value="1"/>
</dbReference>
<feature type="repeat" description="Pumilio" evidence="5">
    <location>
        <begin position="871"/>
        <end position="906"/>
    </location>
</feature>
<dbReference type="GO" id="GO:0005829">
    <property type="term" value="C:cytosol"/>
    <property type="evidence" value="ECO:0007669"/>
    <property type="project" value="TreeGrafter"/>
</dbReference>
<dbReference type="AlphaFoldDB" id="A0A6P6E319"/>
<dbReference type="PROSITE" id="PS50302">
    <property type="entry name" value="PUM"/>
    <property type="match status" value="8"/>
</dbReference>
<protein>
    <submittedName>
        <fullName evidence="9">Pumilio homolog 2 isoform X14</fullName>
    </submittedName>
</protein>
<accession>A0A6P6E319</accession>
<dbReference type="InterPro" id="IPR001313">
    <property type="entry name" value="Pumilio_RNA-bd_rpt"/>
</dbReference>
<dbReference type="CTD" id="23369"/>
<evidence type="ECO:0000256" key="4">
    <source>
        <dbReference type="ARBA" id="ARBA00022884"/>
    </source>
</evidence>
<evidence type="ECO:0000313" key="9">
    <source>
        <dbReference type="RefSeq" id="XP_023566651.1"/>
    </source>
</evidence>
<dbReference type="FunFam" id="1.25.10.10:FF:000004">
    <property type="entry name" value="Pumilio homolog 1 isoform 2"/>
    <property type="match status" value="1"/>
</dbReference>
<keyword evidence="3" id="KW-0677">Repeat</keyword>
<feature type="repeat" description="Pumilio" evidence="5">
    <location>
        <begin position="653"/>
        <end position="688"/>
    </location>
</feature>
<feature type="repeat" description="Pumilio" evidence="5">
    <location>
        <begin position="799"/>
        <end position="834"/>
    </location>
</feature>
<dbReference type="PANTHER" id="PTHR12537">
    <property type="entry name" value="RNA BINDING PROTEIN PUMILIO-RELATED"/>
    <property type="match status" value="1"/>
</dbReference>
<feature type="domain" description="PUM-HD" evidence="7">
    <location>
        <begin position="633"/>
        <end position="975"/>
    </location>
</feature>
<proteinExistence type="predicted"/>
<evidence type="ECO:0000256" key="3">
    <source>
        <dbReference type="ARBA" id="ARBA00022737"/>
    </source>
</evidence>
<feature type="region of interest" description="Disordered" evidence="6">
    <location>
        <begin position="501"/>
        <end position="558"/>
    </location>
</feature>
<dbReference type="Pfam" id="PF00806">
    <property type="entry name" value="PUF"/>
    <property type="match status" value="8"/>
</dbReference>
<name>A0A6P6E319_OCTDE</name>
<evidence type="ECO:0000256" key="6">
    <source>
        <dbReference type="SAM" id="MobiDB-lite"/>
    </source>
</evidence>
<feature type="compositionally biased region" description="Polar residues" evidence="6">
    <location>
        <begin position="392"/>
        <end position="406"/>
    </location>
</feature>
<dbReference type="PROSITE" id="PS50303">
    <property type="entry name" value="PUM_HD"/>
    <property type="match status" value="1"/>
</dbReference>
<feature type="repeat" description="Pumilio" evidence="5">
    <location>
        <begin position="907"/>
        <end position="949"/>
    </location>
</feature>
<evidence type="ECO:0000259" key="7">
    <source>
        <dbReference type="PROSITE" id="PS50303"/>
    </source>
</evidence>
<dbReference type="RefSeq" id="XP_023566651.1">
    <property type="nucleotide sequence ID" value="XM_023710883.1"/>
</dbReference>
<evidence type="ECO:0000313" key="8">
    <source>
        <dbReference type="Proteomes" id="UP000515203"/>
    </source>
</evidence>
<feature type="repeat" description="Pumilio" evidence="5">
    <location>
        <begin position="763"/>
        <end position="798"/>
    </location>
</feature>
<feature type="repeat" description="Pumilio" evidence="5">
    <location>
        <begin position="725"/>
        <end position="762"/>
    </location>
</feature>
<dbReference type="SUPFAM" id="SSF48371">
    <property type="entry name" value="ARM repeat"/>
    <property type="match status" value="1"/>
</dbReference>
<dbReference type="SMART" id="SM00025">
    <property type="entry name" value="Pumilio"/>
    <property type="match status" value="8"/>
</dbReference>
<dbReference type="InterPro" id="IPR016024">
    <property type="entry name" value="ARM-type_fold"/>
</dbReference>
<evidence type="ECO:0000256" key="2">
    <source>
        <dbReference type="ARBA" id="ARBA00022490"/>
    </source>
</evidence>
<dbReference type="GO" id="GO:0003730">
    <property type="term" value="F:mRNA 3'-UTR binding"/>
    <property type="evidence" value="ECO:0007669"/>
    <property type="project" value="TreeGrafter"/>
</dbReference>
<dbReference type="InterPro" id="IPR033712">
    <property type="entry name" value="Pumilio_RNA-bd"/>
</dbReference>
<keyword evidence="8" id="KW-1185">Reference proteome</keyword>
<feature type="region of interest" description="Disordered" evidence="6">
    <location>
        <begin position="368"/>
        <end position="408"/>
    </location>
</feature>